<evidence type="ECO:0000259" key="1">
    <source>
        <dbReference type="Pfam" id="PF00144"/>
    </source>
</evidence>
<dbReference type="PANTHER" id="PTHR43319">
    <property type="entry name" value="BETA-LACTAMASE-RELATED"/>
    <property type="match status" value="1"/>
</dbReference>
<evidence type="ECO:0000313" key="2">
    <source>
        <dbReference type="EMBL" id="MBT2185657.1"/>
    </source>
</evidence>
<dbReference type="AlphaFoldDB" id="A0A9X1D7Z9"/>
<feature type="domain" description="Beta-lactamase-related" evidence="1">
    <location>
        <begin position="29"/>
        <end position="399"/>
    </location>
</feature>
<organism evidence="2 3">
    <name type="scientific">Sphingobium nicotianae</name>
    <dbReference type="NCBI Taxonomy" id="2782607"/>
    <lineage>
        <taxon>Bacteria</taxon>
        <taxon>Pseudomonadati</taxon>
        <taxon>Pseudomonadota</taxon>
        <taxon>Alphaproteobacteria</taxon>
        <taxon>Sphingomonadales</taxon>
        <taxon>Sphingomonadaceae</taxon>
        <taxon>Sphingobium</taxon>
    </lineage>
</organism>
<dbReference type="Proteomes" id="UP001138757">
    <property type="component" value="Unassembled WGS sequence"/>
</dbReference>
<dbReference type="InterPro" id="IPR052907">
    <property type="entry name" value="Beta-lactamase/esterase"/>
</dbReference>
<proteinExistence type="predicted"/>
<sequence>MQVSETITARGNSYGIEGQVADRFKPVLDAFIENFREEDEVGAACSVVIDGDTVVDIYGGYRDGAMTTPWDAHSTVCMMSVAKGVTGICFNMLVDRGMIDLDQPVAAYWPEFAQNGKEHILVRWLLDHRAAIPVLTNDPMYPGGMFDREAYVRALEVQEPLWEPGTQAAYHVHNQGYLLGEVMRRVCGLTVGPFLRQEVAGPLGAEYYIGGMSAHEQASVAEIMPNMNARLFAAKDVELPAEGAAWTGETLRPLAFRQNPDEPWHTTLNKPAWREVEIASGNGHGNARGVARIYGALVSPVSINSVTLMTRDGLERMITEQHNQIELMQERHYHQALGVLLNTASAVYMGPNARSFGHHGIGGSIGFGDPDARIGFSYACNKLHSVGDNGPRARRLIDALYSVI</sequence>
<protein>
    <submittedName>
        <fullName evidence="2">Beta-lactamase family protein</fullName>
    </submittedName>
</protein>
<evidence type="ECO:0000313" key="3">
    <source>
        <dbReference type="Proteomes" id="UP001138757"/>
    </source>
</evidence>
<accession>A0A9X1D7Z9</accession>
<dbReference type="SUPFAM" id="SSF56601">
    <property type="entry name" value="beta-lactamase/transpeptidase-like"/>
    <property type="match status" value="1"/>
</dbReference>
<dbReference type="Gene3D" id="3.40.710.10">
    <property type="entry name" value="DD-peptidase/beta-lactamase superfamily"/>
    <property type="match status" value="1"/>
</dbReference>
<dbReference type="EMBL" id="JAHGAW010000001">
    <property type="protein sequence ID" value="MBT2185657.1"/>
    <property type="molecule type" value="Genomic_DNA"/>
</dbReference>
<name>A0A9X1D7Z9_9SPHN</name>
<dbReference type="PANTHER" id="PTHR43319:SF3">
    <property type="entry name" value="BETA-LACTAMASE-RELATED DOMAIN-CONTAINING PROTEIN"/>
    <property type="match status" value="1"/>
</dbReference>
<keyword evidence="3" id="KW-1185">Reference proteome</keyword>
<dbReference type="Pfam" id="PF00144">
    <property type="entry name" value="Beta-lactamase"/>
    <property type="match status" value="1"/>
</dbReference>
<dbReference type="RefSeq" id="WP_214621394.1">
    <property type="nucleotide sequence ID" value="NZ_JAHGAW010000001.1"/>
</dbReference>
<gene>
    <name evidence="2" type="ORF">KK488_01710</name>
</gene>
<reference evidence="2" key="1">
    <citation type="submission" date="2021-05" db="EMBL/GenBank/DDBJ databases">
        <title>Genome of Sphingobium sp. strain.</title>
        <authorList>
            <person name="Fan R."/>
        </authorList>
    </citation>
    <scope>NUCLEOTIDE SEQUENCE</scope>
    <source>
        <strain evidence="2">H33</strain>
    </source>
</reference>
<comment type="caution">
    <text evidence="2">The sequence shown here is derived from an EMBL/GenBank/DDBJ whole genome shotgun (WGS) entry which is preliminary data.</text>
</comment>
<dbReference type="InterPro" id="IPR001466">
    <property type="entry name" value="Beta-lactam-related"/>
</dbReference>
<dbReference type="InterPro" id="IPR012338">
    <property type="entry name" value="Beta-lactam/transpept-like"/>
</dbReference>